<keyword evidence="3" id="KW-1185">Reference proteome</keyword>
<reference evidence="2 3" key="1">
    <citation type="submission" date="2023-08" db="EMBL/GenBank/DDBJ databases">
        <title>Black Yeasts Isolated from many extreme environments.</title>
        <authorList>
            <person name="Coleine C."/>
            <person name="Stajich J.E."/>
            <person name="Selbmann L."/>
        </authorList>
    </citation>
    <scope>NUCLEOTIDE SEQUENCE [LARGE SCALE GENOMIC DNA]</scope>
    <source>
        <strain evidence="2 3">CCFEE 536</strain>
    </source>
</reference>
<evidence type="ECO:0000313" key="2">
    <source>
        <dbReference type="EMBL" id="KAK5289089.1"/>
    </source>
</evidence>
<evidence type="ECO:0000256" key="1">
    <source>
        <dbReference type="SAM" id="MobiDB-lite"/>
    </source>
</evidence>
<evidence type="ECO:0000313" key="3">
    <source>
        <dbReference type="Proteomes" id="UP001357485"/>
    </source>
</evidence>
<feature type="region of interest" description="Disordered" evidence="1">
    <location>
        <begin position="188"/>
        <end position="214"/>
    </location>
</feature>
<feature type="region of interest" description="Disordered" evidence="1">
    <location>
        <begin position="326"/>
        <end position="352"/>
    </location>
</feature>
<dbReference type="PANTHER" id="PTHR28190:SF2">
    <property type="entry name" value="MIGRATION PROTEIN, PUTATIVE (AFU_ORTHOLOGUE AFUA_2G07730)-RELATED"/>
    <property type="match status" value="1"/>
</dbReference>
<sequence>MARPDSQISVEADYFGDHHTYIASQSLPTPTDTPYHTPRLSRSRSRHSSRIGTPSPGLSSSPPPPPPDVPGSLKDGTNEGTVSILDPRRFTPTLHASLVSEILTLRRELDSKHRFIENLESSLHGVKTENETLSDQLSQTSQASRAAKRQLQSLESGSFFALEDLMKENEDSKNAVSDLRNKLELSQKRVRSQEEDAARTHDSWERDREEWKNEKRQLERRVHVSEGRLKAIVDELSARHADALTHEQSVGSDGEDDARDSGLGNESDSASVRSPGKSHRHARNLSALSISSYKSLRNSILSGTGAEEHGKLNGFSLADELNFDEEDEDQLEGELEDYPSEREEPTNNSLRSHQAGYVNGRMKRVSGSIYKAKGPSSDSLGAHFQQSEDVRRKTGHNFGNLGNLRVTYVDTGVQFSPPLSPDTTHTSSPETESLAKVNESPIWPSEIEANQRRKRVTINPGRQSVCHQDIT</sequence>
<comment type="caution">
    <text evidence="2">The sequence shown here is derived from an EMBL/GenBank/DDBJ whole genome shotgun (WGS) entry which is preliminary data.</text>
</comment>
<feature type="region of interest" description="Disordered" evidence="1">
    <location>
        <begin position="21"/>
        <end position="84"/>
    </location>
</feature>
<feature type="region of interest" description="Disordered" evidence="1">
    <location>
        <begin position="418"/>
        <end position="437"/>
    </location>
</feature>
<dbReference type="Proteomes" id="UP001357485">
    <property type="component" value="Unassembled WGS sequence"/>
</dbReference>
<feature type="compositionally biased region" description="Acidic residues" evidence="1">
    <location>
        <begin position="326"/>
        <end position="338"/>
    </location>
</feature>
<name>A0ABR0M9I3_9PEZI</name>
<feature type="compositionally biased region" description="Polar residues" evidence="1">
    <location>
        <begin position="22"/>
        <end position="34"/>
    </location>
</feature>
<feature type="compositionally biased region" description="Basic residues" evidence="1">
    <location>
        <begin position="39"/>
        <end position="49"/>
    </location>
</feature>
<dbReference type="PANTHER" id="PTHR28190">
    <property type="entry name" value="NUCLEAR MIGRATION PROTEIN NUM1"/>
    <property type="match status" value="1"/>
</dbReference>
<dbReference type="InterPro" id="IPR053005">
    <property type="entry name" value="Nuclear_Pos-Cytoskel_Interact"/>
</dbReference>
<feature type="non-terminal residue" evidence="2">
    <location>
        <position position="471"/>
    </location>
</feature>
<protein>
    <submittedName>
        <fullName evidence="2">Uncharacterized protein</fullName>
    </submittedName>
</protein>
<proteinExistence type="predicted"/>
<feature type="region of interest" description="Disordered" evidence="1">
    <location>
        <begin position="243"/>
        <end position="283"/>
    </location>
</feature>
<gene>
    <name evidence="2" type="ORF">LTR16_003144</name>
</gene>
<dbReference type="EMBL" id="JAVRRA010000304">
    <property type="protein sequence ID" value="KAK5289089.1"/>
    <property type="molecule type" value="Genomic_DNA"/>
</dbReference>
<feature type="compositionally biased region" description="Polar residues" evidence="1">
    <location>
        <begin position="421"/>
        <end position="431"/>
    </location>
</feature>
<accession>A0ABR0M9I3</accession>
<organism evidence="2 3">
    <name type="scientific">Cryomyces antarcticus</name>
    <dbReference type="NCBI Taxonomy" id="329879"/>
    <lineage>
        <taxon>Eukaryota</taxon>
        <taxon>Fungi</taxon>
        <taxon>Dikarya</taxon>
        <taxon>Ascomycota</taxon>
        <taxon>Pezizomycotina</taxon>
        <taxon>Dothideomycetes</taxon>
        <taxon>Dothideomycetes incertae sedis</taxon>
        <taxon>Cryomyces</taxon>
    </lineage>
</organism>